<organism evidence="3 4">
    <name type="scientific">Chryseobacterium scophthalmum</name>
    <dbReference type="NCBI Taxonomy" id="59733"/>
    <lineage>
        <taxon>Bacteria</taxon>
        <taxon>Pseudomonadati</taxon>
        <taxon>Bacteroidota</taxon>
        <taxon>Flavobacteriia</taxon>
        <taxon>Flavobacteriales</taxon>
        <taxon>Weeksellaceae</taxon>
        <taxon>Chryseobacterium group</taxon>
        <taxon>Chryseobacterium</taxon>
    </lineage>
</organism>
<dbReference type="OrthoDB" id="6025292at2"/>
<feature type="chain" id="PRO_5012161561" description="NlpE N-terminal domain-containing protein" evidence="2">
    <location>
        <begin position="19"/>
        <end position="145"/>
    </location>
</feature>
<name>A0A1N6EWU7_9FLAO</name>
<protein>
    <recommendedName>
        <fullName evidence="5">NlpE N-terminal domain-containing protein</fullName>
    </recommendedName>
</protein>
<accession>A0A1N6EWU7</accession>
<keyword evidence="1" id="KW-0175">Coiled coil</keyword>
<dbReference type="AlphaFoldDB" id="A0A1N6EWU7"/>
<evidence type="ECO:0008006" key="5">
    <source>
        <dbReference type="Google" id="ProtNLM"/>
    </source>
</evidence>
<keyword evidence="4" id="KW-1185">Reference proteome</keyword>
<proteinExistence type="predicted"/>
<feature type="coiled-coil region" evidence="1">
    <location>
        <begin position="111"/>
        <end position="141"/>
    </location>
</feature>
<gene>
    <name evidence="3" type="ORF">SAMN05421769_0770</name>
</gene>
<sequence>MKIITTLLLSFSSLAINAQQILKQEKYTGTIDGKINISFYLKIEETGCPSIIASGIYKYTDNKTANWILLDTTFSEKAQQYTFVEHYNTGIMLLKRNSETLQGLWISPDGKKQLKVNLKKIKQSKAEIEKMEDELEKANYSANDC</sequence>
<dbReference type="Proteomes" id="UP000184782">
    <property type="component" value="Unassembled WGS sequence"/>
</dbReference>
<feature type="signal peptide" evidence="2">
    <location>
        <begin position="1"/>
        <end position="18"/>
    </location>
</feature>
<evidence type="ECO:0000313" key="3">
    <source>
        <dbReference type="EMBL" id="SIN87431.1"/>
    </source>
</evidence>
<evidence type="ECO:0000313" key="4">
    <source>
        <dbReference type="Proteomes" id="UP000184782"/>
    </source>
</evidence>
<evidence type="ECO:0000256" key="1">
    <source>
        <dbReference type="SAM" id="Coils"/>
    </source>
</evidence>
<dbReference type="EMBL" id="FSRQ01000001">
    <property type="protein sequence ID" value="SIN87431.1"/>
    <property type="molecule type" value="Genomic_DNA"/>
</dbReference>
<dbReference type="RefSeq" id="WP_074228913.1">
    <property type="nucleotide sequence ID" value="NZ_FSRQ01000001.1"/>
</dbReference>
<reference evidence="4" key="1">
    <citation type="submission" date="2016-12" db="EMBL/GenBank/DDBJ databases">
        <authorList>
            <person name="Varghese N."/>
            <person name="Submissions S."/>
        </authorList>
    </citation>
    <scope>NUCLEOTIDE SEQUENCE [LARGE SCALE GENOMIC DNA]</scope>
    <source>
        <strain evidence="4">DSM 16779</strain>
    </source>
</reference>
<keyword evidence="2" id="KW-0732">Signal</keyword>
<dbReference type="STRING" id="59733.SAMN05421769_0770"/>
<evidence type="ECO:0000256" key="2">
    <source>
        <dbReference type="SAM" id="SignalP"/>
    </source>
</evidence>